<keyword evidence="2 3" id="KW-0975">Bacterial flagellum</keyword>
<dbReference type="OrthoDB" id="9758307at2"/>
<feature type="domain" description="Flagellin C-terminal" evidence="5">
    <location>
        <begin position="222"/>
        <end position="302"/>
    </location>
</feature>
<dbReference type="Gene3D" id="1.20.1330.10">
    <property type="entry name" value="f41 fragment of flagellin, N-terminal domain"/>
    <property type="match status" value="1"/>
</dbReference>
<sequence length="303" mass="31760">MVTRIATFALNDRMLAASLRTQAKMGEVQVQEASGSVSTDYGGLGGSAKTLVSLEVSLARSKAYANAADEAGSRIDVMYDALTSMTDMLSSFRASLSGAISASTTDASDTTLISTAQNYLTEFASLLNTQFEGRYLFAGSDTTQPAVDLTNYAATDVDTADTSYYQGNATTASVRVSSERTVNYGVTGDDTAFEQALRALSAVANATTTPDSDTLQAISDLVVSAVDAVSAVQGRLSVNAATLERASATQADYQDFTSGLISDVRDVDITAVAAQLSSYETQLQASYAALAKIQSLNLLDYLK</sequence>
<evidence type="ECO:0000256" key="3">
    <source>
        <dbReference type="RuleBase" id="RU362073"/>
    </source>
</evidence>
<evidence type="ECO:0000259" key="4">
    <source>
        <dbReference type="Pfam" id="PF00669"/>
    </source>
</evidence>
<dbReference type="InterPro" id="IPR046358">
    <property type="entry name" value="Flagellin_C"/>
</dbReference>
<comment type="function">
    <text evidence="3">Flagellin is the subunit protein which polymerizes to form the filaments of bacterial flagella.</text>
</comment>
<evidence type="ECO:0000256" key="1">
    <source>
        <dbReference type="ARBA" id="ARBA00005709"/>
    </source>
</evidence>
<evidence type="ECO:0000313" key="6">
    <source>
        <dbReference type="EMBL" id="POR51893.1"/>
    </source>
</evidence>
<comment type="similarity">
    <text evidence="1 3">Belongs to the bacterial flagellin family.</text>
</comment>
<keyword evidence="6" id="KW-0282">Flagellum</keyword>
<evidence type="ECO:0000259" key="5">
    <source>
        <dbReference type="Pfam" id="PF00700"/>
    </source>
</evidence>
<dbReference type="Pfam" id="PF00669">
    <property type="entry name" value="Flagellin_N"/>
    <property type="match status" value="1"/>
</dbReference>
<reference evidence="6 7" key="1">
    <citation type="submission" date="2018-01" db="EMBL/GenBank/DDBJ databases">
        <title>Genomic Encyclopedia of Type Strains, Phase III (KMG-III): the genomes of soil and plant-associated and newly described type strains.</title>
        <authorList>
            <person name="Whitman W."/>
        </authorList>
    </citation>
    <scope>NUCLEOTIDE SEQUENCE [LARGE SCALE GENOMIC DNA]</scope>
    <source>
        <strain evidence="6 7">1131</strain>
    </source>
</reference>
<dbReference type="EMBL" id="PQFZ01000006">
    <property type="protein sequence ID" value="POR51893.1"/>
    <property type="molecule type" value="Genomic_DNA"/>
</dbReference>
<dbReference type="InterPro" id="IPR001492">
    <property type="entry name" value="Flagellin"/>
</dbReference>
<keyword evidence="6" id="KW-0966">Cell projection</keyword>
<dbReference type="InterPro" id="IPR001029">
    <property type="entry name" value="Flagellin_N"/>
</dbReference>
<dbReference type="Proteomes" id="UP000236919">
    <property type="component" value="Unassembled WGS sequence"/>
</dbReference>
<dbReference type="PANTHER" id="PTHR42792">
    <property type="entry name" value="FLAGELLIN"/>
    <property type="match status" value="1"/>
</dbReference>
<dbReference type="GO" id="GO:0005198">
    <property type="term" value="F:structural molecule activity"/>
    <property type="evidence" value="ECO:0007669"/>
    <property type="project" value="InterPro"/>
</dbReference>
<dbReference type="GO" id="GO:0009288">
    <property type="term" value="C:bacterial-type flagellum"/>
    <property type="evidence" value="ECO:0007669"/>
    <property type="project" value="UniProtKB-SubCell"/>
</dbReference>
<dbReference type="Pfam" id="PF00700">
    <property type="entry name" value="Flagellin_C"/>
    <property type="match status" value="1"/>
</dbReference>
<comment type="subcellular location">
    <subcellularLocation>
        <location evidence="3">Secreted</location>
    </subcellularLocation>
    <subcellularLocation>
        <location evidence="3">Bacterial flagellum</location>
    </subcellularLocation>
</comment>
<proteinExistence type="inferred from homology"/>
<keyword evidence="6" id="KW-0969">Cilium</keyword>
<name>A0A2S4MAY0_9HYPH</name>
<dbReference type="AlphaFoldDB" id="A0A2S4MAY0"/>
<feature type="domain" description="Flagellin N-terminal" evidence="4">
    <location>
        <begin position="12"/>
        <end position="142"/>
    </location>
</feature>
<dbReference type="PANTHER" id="PTHR42792:SF1">
    <property type="entry name" value="FLAGELLAR HOOK-ASSOCIATED PROTEIN 3"/>
    <property type="match status" value="1"/>
</dbReference>
<comment type="caution">
    <text evidence="6">The sequence shown here is derived from an EMBL/GenBank/DDBJ whole genome shotgun (WGS) entry which is preliminary data.</text>
</comment>
<keyword evidence="7" id="KW-1185">Reference proteome</keyword>
<keyword evidence="3" id="KW-0964">Secreted</keyword>
<organism evidence="6 7">
    <name type="scientific">Bosea psychrotolerans</name>
    <dbReference type="NCBI Taxonomy" id="1871628"/>
    <lineage>
        <taxon>Bacteria</taxon>
        <taxon>Pseudomonadati</taxon>
        <taxon>Pseudomonadota</taxon>
        <taxon>Alphaproteobacteria</taxon>
        <taxon>Hyphomicrobiales</taxon>
        <taxon>Boseaceae</taxon>
        <taxon>Bosea</taxon>
    </lineage>
</organism>
<dbReference type="SUPFAM" id="SSF64518">
    <property type="entry name" value="Phase 1 flagellin"/>
    <property type="match status" value="1"/>
</dbReference>
<accession>A0A2S4MAY0</accession>
<evidence type="ECO:0000256" key="2">
    <source>
        <dbReference type="ARBA" id="ARBA00023143"/>
    </source>
</evidence>
<dbReference type="RefSeq" id="WP_103718478.1">
    <property type="nucleotide sequence ID" value="NZ_PQFZ01000006.1"/>
</dbReference>
<evidence type="ECO:0000313" key="7">
    <source>
        <dbReference type="Proteomes" id="UP000236919"/>
    </source>
</evidence>
<protein>
    <recommendedName>
        <fullName evidence="3">Flagellin</fullName>
    </recommendedName>
</protein>
<dbReference type="NCBIfam" id="NF006489">
    <property type="entry name" value="PRK08913.1"/>
    <property type="match status" value="1"/>
</dbReference>
<gene>
    <name evidence="6" type="ORF">CYD53_106176</name>
</gene>